<dbReference type="Gene3D" id="3.60.40.10">
    <property type="entry name" value="PPM-type phosphatase domain"/>
    <property type="match status" value="1"/>
</dbReference>
<evidence type="ECO:0000256" key="6">
    <source>
        <dbReference type="ARBA" id="ARBA00013081"/>
    </source>
</evidence>
<comment type="subcellular location">
    <subcellularLocation>
        <location evidence="3">Cytoplasm</location>
        <location evidence="3">Cytosol</location>
    </subcellularLocation>
    <subcellularLocation>
        <location evidence="4">Membrane</location>
        <topology evidence="4">Lipid-anchor</topology>
    </subcellularLocation>
</comment>
<dbReference type="PROSITE" id="PS01032">
    <property type="entry name" value="PPM_1"/>
    <property type="match status" value="1"/>
</dbReference>
<dbReference type="InParanoid" id="A0A3P7DUC1"/>
<keyword evidence="12" id="KW-0460">Magnesium</keyword>
<gene>
    <name evidence="19" type="ORF">WBA_LOCUS425</name>
</gene>
<sequence length="533" mass="59459">MRNGFYDEMLCKRGKTFRRSEFILNGMVKTSNASVNVSHICDLALHDEKYCLKLNLQCLVVIDRYCYKFEEKLEFRFRLWLLLLYGTLEVATVDEFIFNTTATFIRQNSMGAFLDKPKTDKNNDQGVAHGTRYAVASMQGWRIDMEDAHVVEISMSSEPPFLNWSFYAVFDGHAGNKAAQHSAENLLKTLLATSQFAQIVQKLNHSSGVMDAAALSLLEEGIKEGFLTLDAKLRERHETDEDNERSGTTAICAIVTPSHIVLANLGVLYRFETFSAAFLISEDCDSRAVLARKDQAAFGTEDHKPFLPKERDRIVNAGGSVMIQRVNGSLAVSRALGDFEYKAVPGLDATKQLVSPEPDIYTIVRDPVRIVYLGKLFQKVDEFLLLACDGVYDVMENAEICSFVESRLLVTSDLSSVANQVLDACLSKGSRDNMTIILVCFDAAPKVDQEAVKKEEGWKQKIFERVQEILEDHGKQSHLDAEFIMRELGGEVTQACPAGVSIHAARSFIDSILAECEAKNEKIHSASSSPGRT</sequence>
<keyword evidence="13 17" id="KW-0904">Protein phosphatase</keyword>
<dbReference type="Gene3D" id="1.10.10.430">
    <property type="entry name" value="Phosphatase 2C, C-terminal domain suprefamily"/>
    <property type="match status" value="1"/>
</dbReference>
<evidence type="ECO:0000256" key="7">
    <source>
        <dbReference type="ARBA" id="ARBA00022490"/>
    </source>
</evidence>
<evidence type="ECO:0000256" key="15">
    <source>
        <dbReference type="ARBA" id="ARBA00023211"/>
    </source>
</evidence>
<protein>
    <recommendedName>
        <fullName evidence="6">protein-serine/threonine phosphatase</fullName>
        <ecNumber evidence="6">3.1.3.16</ecNumber>
    </recommendedName>
</protein>
<evidence type="ECO:0000256" key="3">
    <source>
        <dbReference type="ARBA" id="ARBA00004514"/>
    </source>
</evidence>
<dbReference type="InterPro" id="IPR012911">
    <property type="entry name" value="PP2C_C"/>
</dbReference>
<evidence type="ECO:0000256" key="10">
    <source>
        <dbReference type="ARBA" id="ARBA00022723"/>
    </source>
</evidence>
<dbReference type="Pfam" id="PF00481">
    <property type="entry name" value="PP2C"/>
    <property type="match status" value="2"/>
</dbReference>
<keyword evidence="11 17" id="KW-0378">Hydrolase</keyword>
<dbReference type="CDD" id="cd00143">
    <property type="entry name" value="PP2Cc"/>
    <property type="match status" value="1"/>
</dbReference>
<accession>A0A3P7DUC1</accession>
<proteinExistence type="inferred from homology"/>
<comment type="cofactor">
    <cofactor evidence="2">
        <name>Mg(2+)</name>
        <dbReference type="ChEBI" id="CHEBI:18420"/>
    </cofactor>
</comment>
<keyword evidence="14" id="KW-0472">Membrane</keyword>
<dbReference type="InterPro" id="IPR036457">
    <property type="entry name" value="PPM-type-like_dom_sf"/>
</dbReference>
<dbReference type="GO" id="GO:0016020">
    <property type="term" value="C:membrane"/>
    <property type="evidence" value="ECO:0007669"/>
    <property type="project" value="UniProtKB-SubCell"/>
</dbReference>
<organism evidence="19 20">
    <name type="scientific">Wuchereria bancrofti</name>
    <dbReference type="NCBI Taxonomy" id="6293"/>
    <lineage>
        <taxon>Eukaryota</taxon>
        <taxon>Metazoa</taxon>
        <taxon>Ecdysozoa</taxon>
        <taxon>Nematoda</taxon>
        <taxon>Chromadorea</taxon>
        <taxon>Rhabditida</taxon>
        <taxon>Spirurina</taxon>
        <taxon>Spiruromorpha</taxon>
        <taxon>Filarioidea</taxon>
        <taxon>Onchocercidae</taxon>
        <taxon>Wuchereria</taxon>
    </lineage>
</organism>
<dbReference type="GO" id="GO:0030145">
    <property type="term" value="F:manganese ion binding"/>
    <property type="evidence" value="ECO:0007669"/>
    <property type="project" value="InterPro"/>
</dbReference>
<keyword evidence="7" id="KW-0963">Cytoplasm</keyword>
<dbReference type="InterPro" id="IPR015655">
    <property type="entry name" value="PP2C"/>
</dbReference>
<dbReference type="InterPro" id="IPR036580">
    <property type="entry name" value="PP2C_C_sf"/>
</dbReference>
<keyword evidence="10" id="KW-0479">Metal-binding</keyword>
<dbReference type="OrthoDB" id="10264738at2759"/>
<evidence type="ECO:0000256" key="17">
    <source>
        <dbReference type="RuleBase" id="RU003465"/>
    </source>
</evidence>
<dbReference type="PROSITE" id="PS51746">
    <property type="entry name" value="PPM_2"/>
    <property type="match status" value="1"/>
</dbReference>
<evidence type="ECO:0000256" key="4">
    <source>
        <dbReference type="ARBA" id="ARBA00004635"/>
    </source>
</evidence>
<dbReference type="GO" id="GO:0000287">
    <property type="term" value="F:magnesium ion binding"/>
    <property type="evidence" value="ECO:0007669"/>
    <property type="project" value="InterPro"/>
</dbReference>
<evidence type="ECO:0000256" key="1">
    <source>
        <dbReference type="ARBA" id="ARBA00001936"/>
    </source>
</evidence>
<dbReference type="FunCoup" id="A0A3P7DUC1">
    <property type="interactions" value="1919"/>
</dbReference>
<evidence type="ECO:0000256" key="16">
    <source>
        <dbReference type="ARBA" id="ARBA00023288"/>
    </source>
</evidence>
<comment type="similarity">
    <text evidence="5 17">Belongs to the PP2C family.</text>
</comment>
<keyword evidence="15" id="KW-0464">Manganese</keyword>
<evidence type="ECO:0000256" key="12">
    <source>
        <dbReference type="ARBA" id="ARBA00022842"/>
    </source>
</evidence>
<evidence type="ECO:0000256" key="13">
    <source>
        <dbReference type="ARBA" id="ARBA00022912"/>
    </source>
</evidence>
<dbReference type="SUPFAM" id="SSF81606">
    <property type="entry name" value="PP2C-like"/>
    <property type="match status" value="1"/>
</dbReference>
<dbReference type="EMBL" id="UYWW01000055">
    <property type="protein sequence ID" value="VDM07039.1"/>
    <property type="molecule type" value="Genomic_DNA"/>
</dbReference>
<evidence type="ECO:0000313" key="20">
    <source>
        <dbReference type="Proteomes" id="UP000270924"/>
    </source>
</evidence>
<dbReference type="InterPro" id="IPR001932">
    <property type="entry name" value="PPM-type_phosphatase-like_dom"/>
</dbReference>
<evidence type="ECO:0000259" key="18">
    <source>
        <dbReference type="PROSITE" id="PS51746"/>
    </source>
</evidence>
<keyword evidence="8" id="KW-0597">Phosphoprotein</keyword>
<dbReference type="PANTHER" id="PTHR13832:SF803">
    <property type="entry name" value="PROTEIN PHOSPHATASE 1G"/>
    <property type="match status" value="1"/>
</dbReference>
<dbReference type="EC" id="3.1.3.16" evidence="6"/>
<dbReference type="OMA" id="QDNRVNG"/>
<evidence type="ECO:0000313" key="19">
    <source>
        <dbReference type="EMBL" id="VDM07039.1"/>
    </source>
</evidence>
<dbReference type="GO" id="GO:0005829">
    <property type="term" value="C:cytosol"/>
    <property type="evidence" value="ECO:0007669"/>
    <property type="project" value="UniProtKB-SubCell"/>
</dbReference>
<dbReference type="SMART" id="SM00332">
    <property type="entry name" value="PP2Cc"/>
    <property type="match status" value="1"/>
</dbReference>
<evidence type="ECO:0000256" key="11">
    <source>
        <dbReference type="ARBA" id="ARBA00022801"/>
    </source>
</evidence>
<dbReference type="Pfam" id="PF07830">
    <property type="entry name" value="PP2C_C"/>
    <property type="match status" value="1"/>
</dbReference>
<evidence type="ECO:0000256" key="8">
    <source>
        <dbReference type="ARBA" id="ARBA00022553"/>
    </source>
</evidence>
<reference evidence="19 20" key="1">
    <citation type="submission" date="2018-11" db="EMBL/GenBank/DDBJ databases">
        <authorList>
            <consortium name="Pathogen Informatics"/>
        </authorList>
    </citation>
    <scope>NUCLEOTIDE SEQUENCE [LARGE SCALE GENOMIC DNA]</scope>
</reference>
<evidence type="ECO:0000256" key="9">
    <source>
        <dbReference type="ARBA" id="ARBA00022707"/>
    </source>
</evidence>
<dbReference type="Proteomes" id="UP000270924">
    <property type="component" value="Unassembled WGS sequence"/>
</dbReference>
<keyword evidence="20" id="KW-1185">Reference proteome</keyword>
<keyword evidence="9" id="KW-0519">Myristate</keyword>
<comment type="cofactor">
    <cofactor evidence="1">
        <name>Mn(2+)</name>
        <dbReference type="ChEBI" id="CHEBI:29035"/>
    </cofactor>
</comment>
<keyword evidence="16" id="KW-0449">Lipoprotein</keyword>
<evidence type="ECO:0000256" key="5">
    <source>
        <dbReference type="ARBA" id="ARBA00006702"/>
    </source>
</evidence>
<dbReference type="InterPro" id="IPR000222">
    <property type="entry name" value="PP2C_BS"/>
</dbReference>
<evidence type="ECO:0000256" key="2">
    <source>
        <dbReference type="ARBA" id="ARBA00001946"/>
    </source>
</evidence>
<dbReference type="GO" id="GO:0004722">
    <property type="term" value="F:protein serine/threonine phosphatase activity"/>
    <property type="evidence" value="ECO:0007669"/>
    <property type="project" value="UniProtKB-EC"/>
</dbReference>
<feature type="domain" description="PPM-type phosphatase" evidence="18">
    <location>
        <begin position="132"/>
        <end position="441"/>
    </location>
</feature>
<name>A0A3P7DUC1_WUCBA</name>
<dbReference type="AlphaFoldDB" id="A0A3P7DUC1"/>
<evidence type="ECO:0000256" key="14">
    <source>
        <dbReference type="ARBA" id="ARBA00023136"/>
    </source>
</evidence>
<dbReference type="PANTHER" id="PTHR13832">
    <property type="entry name" value="PROTEIN PHOSPHATASE 2C"/>
    <property type="match status" value="1"/>
</dbReference>